<feature type="chain" id="PRO_5015873802" description="Secreted protein" evidence="1">
    <location>
        <begin position="26"/>
        <end position="85"/>
    </location>
</feature>
<proteinExistence type="predicted"/>
<reference evidence="2 3" key="1">
    <citation type="journal article" date="2018" name="Sci. Rep.">
        <title>Comparative genomics provides insights into the lifestyle and reveals functional heterogeneity of dark septate endophytic fungi.</title>
        <authorList>
            <person name="Knapp D.G."/>
            <person name="Nemeth J.B."/>
            <person name="Barry K."/>
            <person name="Hainaut M."/>
            <person name="Henrissat B."/>
            <person name="Johnson J."/>
            <person name="Kuo A."/>
            <person name="Lim J.H.P."/>
            <person name="Lipzen A."/>
            <person name="Nolan M."/>
            <person name="Ohm R.A."/>
            <person name="Tamas L."/>
            <person name="Grigoriev I.V."/>
            <person name="Spatafora J.W."/>
            <person name="Nagy L.G."/>
            <person name="Kovacs G.M."/>
        </authorList>
    </citation>
    <scope>NUCLEOTIDE SEQUENCE [LARGE SCALE GENOMIC DNA]</scope>
    <source>
        <strain evidence="2 3">DSE2036</strain>
    </source>
</reference>
<evidence type="ECO:0000256" key="1">
    <source>
        <dbReference type="SAM" id="SignalP"/>
    </source>
</evidence>
<accession>A0A2V1D502</accession>
<protein>
    <recommendedName>
        <fullName evidence="4">Secreted protein</fullName>
    </recommendedName>
</protein>
<organism evidence="2 3">
    <name type="scientific">Periconia macrospinosa</name>
    <dbReference type="NCBI Taxonomy" id="97972"/>
    <lineage>
        <taxon>Eukaryota</taxon>
        <taxon>Fungi</taxon>
        <taxon>Dikarya</taxon>
        <taxon>Ascomycota</taxon>
        <taxon>Pezizomycotina</taxon>
        <taxon>Dothideomycetes</taxon>
        <taxon>Pleosporomycetidae</taxon>
        <taxon>Pleosporales</taxon>
        <taxon>Massarineae</taxon>
        <taxon>Periconiaceae</taxon>
        <taxon>Periconia</taxon>
    </lineage>
</organism>
<dbReference type="AlphaFoldDB" id="A0A2V1D502"/>
<keyword evidence="1" id="KW-0732">Signal</keyword>
<evidence type="ECO:0000313" key="3">
    <source>
        <dbReference type="Proteomes" id="UP000244855"/>
    </source>
</evidence>
<gene>
    <name evidence="2" type="ORF">DM02DRAFT_251917</name>
</gene>
<name>A0A2V1D502_9PLEO</name>
<keyword evidence="3" id="KW-1185">Reference proteome</keyword>
<evidence type="ECO:0008006" key="4">
    <source>
        <dbReference type="Google" id="ProtNLM"/>
    </source>
</evidence>
<evidence type="ECO:0000313" key="2">
    <source>
        <dbReference type="EMBL" id="PVH93065.1"/>
    </source>
</evidence>
<dbReference type="Proteomes" id="UP000244855">
    <property type="component" value="Unassembled WGS sequence"/>
</dbReference>
<sequence length="85" mass="9988">MLHGMLQLSLWSLIHLMQCRRRVMALQSSRSRILPRDECLLETPLMLSMSHGCMKSNGPFQCFNERIHRCYLTYQLEDPEYVGDA</sequence>
<feature type="signal peptide" evidence="1">
    <location>
        <begin position="1"/>
        <end position="25"/>
    </location>
</feature>
<dbReference type="EMBL" id="KZ805619">
    <property type="protein sequence ID" value="PVH93065.1"/>
    <property type="molecule type" value="Genomic_DNA"/>
</dbReference>